<feature type="compositionally biased region" description="Polar residues" evidence="1">
    <location>
        <begin position="66"/>
        <end position="84"/>
    </location>
</feature>
<evidence type="ECO:0000313" key="4">
    <source>
        <dbReference type="WBParaSite" id="SBAD_0001289001-mRNA-1"/>
    </source>
</evidence>
<dbReference type="Proteomes" id="UP000270296">
    <property type="component" value="Unassembled WGS sequence"/>
</dbReference>
<evidence type="ECO:0000313" key="3">
    <source>
        <dbReference type="Proteomes" id="UP000270296"/>
    </source>
</evidence>
<protein>
    <submittedName>
        <fullName evidence="4">Transposase</fullName>
    </submittedName>
</protein>
<feature type="region of interest" description="Disordered" evidence="1">
    <location>
        <begin position="57"/>
        <end position="84"/>
    </location>
</feature>
<dbReference type="WBParaSite" id="SBAD_0001289001-mRNA-1">
    <property type="protein sequence ID" value="SBAD_0001289001-mRNA-1"/>
    <property type="gene ID" value="SBAD_0001289001"/>
</dbReference>
<name>A0A183J9D4_9BILA</name>
<evidence type="ECO:0000313" key="2">
    <source>
        <dbReference type="EMBL" id="VDP48845.1"/>
    </source>
</evidence>
<reference evidence="4" key="1">
    <citation type="submission" date="2016-06" db="UniProtKB">
        <authorList>
            <consortium name="WormBaseParasite"/>
        </authorList>
    </citation>
    <scope>IDENTIFICATION</scope>
</reference>
<organism evidence="4">
    <name type="scientific">Soboliphyme baturini</name>
    <dbReference type="NCBI Taxonomy" id="241478"/>
    <lineage>
        <taxon>Eukaryota</taxon>
        <taxon>Metazoa</taxon>
        <taxon>Ecdysozoa</taxon>
        <taxon>Nematoda</taxon>
        <taxon>Enoplea</taxon>
        <taxon>Dorylaimia</taxon>
        <taxon>Dioctophymatida</taxon>
        <taxon>Dioctophymatoidea</taxon>
        <taxon>Soboliphymatidae</taxon>
        <taxon>Soboliphyme</taxon>
    </lineage>
</organism>
<dbReference type="EMBL" id="UZAM01017925">
    <property type="protein sequence ID" value="VDP48845.1"/>
    <property type="molecule type" value="Genomic_DNA"/>
</dbReference>
<sequence>MEKNTVQRKSYTAMLKLEAVNFAKEKGNREAVRKFNVGECSVWEWKEEKIVLKCLHQKKRGKRSGDASSQSSNKNTSREGSFTYRNDIRCQQPVFYFTVVLSVTSNGGRHSPLVAFKRKTAPKGNFPKRHFDCCE</sequence>
<proteinExistence type="predicted"/>
<dbReference type="AlphaFoldDB" id="A0A183J9D4"/>
<keyword evidence="3" id="KW-1185">Reference proteome</keyword>
<evidence type="ECO:0000256" key="1">
    <source>
        <dbReference type="SAM" id="MobiDB-lite"/>
    </source>
</evidence>
<reference evidence="2 3" key="2">
    <citation type="submission" date="2018-11" db="EMBL/GenBank/DDBJ databases">
        <authorList>
            <consortium name="Pathogen Informatics"/>
        </authorList>
    </citation>
    <scope>NUCLEOTIDE SEQUENCE [LARGE SCALE GENOMIC DNA]</scope>
</reference>
<accession>A0A183J9D4</accession>
<gene>
    <name evidence="2" type="ORF">SBAD_LOCUS12482</name>
</gene>
<dbReference type="OrthoDB" id="2403652at2759"/>